<sequence>MTDKTDNEEIKSTKFFTPDDTVILNVGGVKYETYRSTLTAYPDTFLGTMFQERNRSLLIPKNGNEYFIDRSGQIFYYIMQFYRTGKINIDSRVGPISINPKEIEIELDYFQIPRPTSTTIDKIVISKVNALVNTFKELIKEVAEYFMMKNSFKNFSTYIVICFLDNGQATVNAGLEKSLTDIFESTKHFAYNIMSIYKDEIKKYLKTIYPELTWDDEHIVGSVQYYKIRLTIDWNLNYGKILGNSCMSLLE</sequence>
<name>A0A9N9A5C4_9GLOM</name>
<dbReference type="OrthoDB" id="10025005at2759"/>
<dbReference type="SMART" id="SM00225">
    <property type="entry name" value="BTB"/>
    <property type="match status" value="1"/>
</dbReference>
<dbReference type="PANTHER" id="PTHR14499">
    <property type="entry name" value="POTASSIUM CHANNEL TETRAMERIZATION DOMAIN-CONTAINING"/>
    <property type="match status" value="1"/>
</dbReference>
<comment type="caution">
    <text evidence="2">The sequence shown here is derived from an EMBL/GenBank/DDBJ whole genome shotgun (WGS) entry which is preliminary data.</text>
</comment>
<dbReference type="GO" id="GO:0051260">
    <property type="term" value="P:protein homooligomerization"/>
    <property type="evidence" value="ECO:0007669"/>
    <property type="project" value="InterPro"/>
</dbReference>
<organism evidence="2 3">
    <name type="scientific">Funneliformis caledonium</name>
    <dbReference type="NCBI Taxonomy" id="1117310"/>
    <lineage>
        <taxon>Eukaryota</taxon>
        <taxon>Fungi</taxon>
        <taxon>Fungi incertae sedis</taxon>
        <taxon>Mucoromycota</taxon>
        <taxon>Glomeromycotina</taxon>
        <taxon>Glomeromycetes</taxon>
        <taxon>Glomerales</taxon>
        <taxon>Glomeraceae</taxon>
        <taxon>Funneliformis</taxon>
    </lineage>
</organism>
<evidence type="ECO:0000313" key="3">
    <source>
        <dbReference type="Proteomes" id="UP000789570"/>
    </source>
</evidence>
<dbReference type="PANTHER" id="PTHR14499:SF136">
    <property type="entry name" value="GH08630P"/>
    <property type="match status" value="1"/>
</dbReference>
<evidence type="ECO:0000313" key="2">
    <source>
        <dbReference type="EMBL" id="CAG8517672.1"/>
    </source>
</evidence>
<dbReference type="InterPro" id="IPR003131">
    <property type="entry name" value="T1-type_BTB"/>
</dbReference>
<gene>
    <name evidence="2" type="ORF">FCALED_LOCUS4531</name>
</gene>
<dbReference type="InterPro" id="IPR011333">
    <property type="entry name" value="SKP1/BTB/POZ_sf"/>
</dbReference>
<feature type="domain" description="BTB" evidence="1">
    <location>
        <begin position="20"/>
        <end position="91"/>
    </location>
</feature>
<dbReference type="SUPFAM" id="SSF54695">
    <property type="entry name" value="POZ domain"/>
    <property type="match status" value="1"/>
</dbReference>
<protein>
    <submittedName>
        <fullName evidence="2">16057_t:CDS:1</fullName>
    </submittedName>
</protein>
<dbReference type="AlphaFoldDB" id="A0A9N9A5C4"/>
<dbReference type="Pfam" id="PF02214">
    <property type="entry name" value="BTB_2"/>
    <property type="match status" value="1"/>
</dbReference>
<accession>A0A9N9A5C4</accession>
<reference evidence="2" key="1">
    <citation type="submission" date="2021-06" db="EMBL/GenBank/DDBJ databases">
        <authorList>
            <person name="Kallberg Y."/>
            <person name="Tangrot J."/>
            <person name="Rosling A."/>
        </authorList>
    </citation>
    <scope>NUCLEOTIDE SEQUENCE</scope>
    <source>
        <strain evidence="2">UK204</strain>
    </source>
</reference>
<keyword evidence="3" id="KW-1185">Reference proteome</keyword>
<dbReference type="EMBL" id="CAJVPQ010000892">
    <property type="protein sequence ID" value="CAG8517672.1"/>
    <property type="molecule type" value="Genomic_DNA"/>
</dbReference>
<proteinExistence type="predicted"/>
<dbReference type="PROSITE" id="PS50097">
    <property type="entry name" value="BTB"/>
    <property type="match status" value="1"/>
</dbReference>
<dbReference type="Gene3D" id="3.30.710.10">
    <property type="entry name" value="Potassium Channel Kv1.1, Chain A"/>
    <property type="match status" value="1"/>
</dbReference>
<evidence type="ECO:0000259" key="1">
    <source>
        <dbReference type="PROSITE" id="PS50097"/>
    </source>
</evidence>
<dbReference type="InterPro" id="IPR000210">
    <property type="entry name" value="BTB/POZ_dom"/>
</dbReference>
<dbReference type="Proteomes" id="UP000789570">
    <property type="component" value="Unassembled WGS sequence"/>
</dbReference>